<evidence type="ECO:0000256" key="4">
    <source>
        <dbReference type="ARBA" id="ARBA00023002"/>
    </source>
</evidence>
<name>A0A1H4D8S2_9GAMM</name>
<evidence type="ECO:0000256" key="7">
    <source>
        <dbReference type="SAM" id="MobiDB-lite"/>
    </source>
</evidence>
<keyword evidence="5" id="KW-0408">Iron</keyword>
<dbReference type="InterPro" id="IPR011008">
    <property type="entry name" value="Dimeric_a/b-barrel"/>
</dbReference>
<evidence type="ECO:0000256" key="5">
    <source>
        <dbReference type="ARBA" id="ARBA00023004"/>
    </source>
</evidence>
<evidence type="ECO:0000313" key="11">
    <source>
        <dbReference type="Proteomes" id="UP000187280"/>
    </source>
</evidence>
<keyword evidence="11" id="KW-1185">Reference proteome</keyword>
<accession>A0A1H4D8S2</accession>
<protein>
    <submittedName>
        <fullName evidence="10">Putative iron-dependent peroxidase</fullName>
    </submittedName>
</protein>
<dbReference type="NCBIfam" id="TIGR01413">
    <property type="entry name" value="Dyp_perox_fam"/>
    <property type="match status" value="1"/>
</dbReference>
<evidence type="ECO:0000256" key="3">
    <source>
        <dbReference type="ARBA" id="ARBA00022723"/>
    </source>
</evidence>
<evidence type="ECO:0000259" key="8">
    <source>
        <dbReference type="Pfam" id="PF04261"/>
    </source>
</evidence>
<dbReference type="GO" id="GO:0046872">
    <property type="term" value="F:metal ion binding"/>
    <property type="evidence" value="ECO:0007669"/>
    <property type="project" value="UniProtKB-KW"/>
</dbReference>
<evidence type="ECO:0000313" key="10">
    <source>
        <dbReference type="EMBL" id="SEA68870.1"/>
    </source>
</evidence>
<comment type="similarity">
    <text evidence="6">Belongs to the DyP-type peroxidase family.</text>
</comment>
<dbReference type="SUPFAM" id="SSF54909">
    <property type="entry name" value="Dimeric alpha+beta barrel"/>
    <property type="match status" value="1"/>
</dbReference>
<evidence type="ECO:0000256" key="1">
    <source>
        <dbReference type="ARBA" id="ARBA00001970"/>
    </source>
</evidence>
<dbReference type="PROSITE" id="PS51404">
    <property type="entry name" value="DYP_PEROXIDASE"/>
    <property type="match status" value="1"/>
</dbReference>
<dbReference type="AlphaFoldDB" id="A0A1H4D8S2"/>
<feature type="region of interest" description="Disordered" evidence="7">
    <location>
        <begin position="187"/>
        <end position="216"/>
    </location>
</feature>
<dbReference type="Proteomes" id="UP000187280">
    <property type="component" value="Unassembled WGS sequence"/>
</dbReference>
<dbReference type="eggNOG" id="COG2837">
    <property type="taxonomic scope" value="Bacteria"/>
</dbReference>
<dbReference type="PANTHER" id="PTHR30521">
    <property type="entry name" value="DEFERROCHELATASE/PEROXIDASE"/>
    <property type="match status" value="1"/>
</dbReference>
<dbReference type="Pfam" id="PF04261">
    <property type="entry name" value="Dyp_perox_N"/>
    <property type="match status" value="1"/>
</dbReference>
<organism evidence="10 11">
    <name type="scientific">Lonsdalea quercina</name>
    <dbReference type="NCBI Taxonomy" id="71657"/>
    <lineage>
        <taxon>Bacteria</taxon>
        <taxon>Pseudomonadati</taxon>
        <taxon>Pseudomonadota</taxon>
        <taxon>Gammaproteobacteria</taxon>
        <taxon>Enterobacterales</taxon>
        <taxon>Pectobacteriaceae</taxon>
        <taxon>Lonsdalea</taxon>
    </lineage>
</organism>
<dbReference type="PANTHER" id="PTHR30521:SF0">
    <property type="entry name" value="DYP-TYPE PEROXIDASE FAMILY PROTEIN"/>
    <property type="match status" value="1"/>
</dbReference>
<feature type="domain" description="Dyp-type peroxidase N-terminal" evidence="8">
    <location>
        <begin position="5"/>
        <end position="131"/>
    </location>
</feature>
<dbReference type="GO" id="GO:0005829">
    <property type="term" value="C:cytosol"/>
    <property type="evidence" value="ECO:0007669"/>
    <property type="project" value="TreeGrafter"/>
</dbReference>
<dbReference type="GO" id="GO:0004601">
    <property type="term" value="F:peroxidase activity"/>
    <property type="evidence" value="ECO:0007669"/>
    <property type="project" value="UniProtKB-KW"/>
</dbReference>
<feature type="domain" description="Dyp-type peroxidase C-terminal" evidence="9">
    <location>
        <begin position="134"/>
        <end position="293"/>
    </location>
</feature>
<keyword evidence="3" id="KW-0479">Metal-binding</keyword>
<dbReference type="STRING" id="71657.SAMN02982996_02205"/>
<reference evidence="10 11" key="1">
    <citation type="submission" date="2016-10" db="EMBL/GenBank/DDBJ databases">
        <authorList>
            <person name="de Groot N.N."/>
        </authorList>
    </citation>
    <scope>NUCLEOTIDE SEQUENCE [LARGE SCALE GENOMIC DNA]</scope>
    <source>
        <strain evidence="10 11">ATCC 29281</strain>
    </source>
</reference>
<proteinExistence type="inferred from homology"/>
<sequence>MTPIQSGILLEHRRFAIYMEARVQGEFDAIRQGCKKFCQSLNELQQQFPEAGLGATLAFGHDVWRELDCDGSAAELKPFTPLGKGLAPATQRDMLIHIQSLRHDVNFSLAQAAIAAFGSAIHVEEETHGFRGVEDRDLSGFVDGTENPQGEDRQRVAIIPDGQPGAGGSYVFVQRWEHNLRQLQRMSTEKQEQMIGRTKQENEELPSDRRPETSHLSRVDLKEDGKGLKILRQSLPYGTASGKKGLYFMAYCSRLHNIEQQLLSMFGDRDGKRDEMLRFTRAVSGSYYFAPSLTWLQAL</sequence>
<dbReference type="InterPro" id="IPR048328">
    <property type="entry name" value="Dyp_perox_C"/>
</dbReference>
<comment type="cofactor">
    <cofactor evidence="1">
        <name>heme b</name>
        <dbReference type="ChEBI" id="CHEBI:60344"/>
    </cofactor>
</comment>
<dbReference type="RefSeq" id="WP_026742195.1">
    <property type="nucleotide sequence ID" value="NZ_FNQS01000007.1"/>
</dbReference>
<dbReference type="EMBL" id="FNQS01000007">
    <property type="protein sequence ID" value="SEA68870.1"/>
    <property type="molecule type" value="Genomic_DNA"/>
</dbReference>
<evidence type="ECO:0000256" key="2">
    <source>
        <dbReference type="ARBA" id="ARBA00022559"/>
    </source>
</evidence>
<dbReference type="InterPro" id="IPR048327">
    <property type="entry name" value="Dyp_perox_N"/>
</dbReference>
<keyword evidence="4" id="KW-0560">Oxidoreductase</keyword>
<evidence type="ECO:0000256" key="6">
    <source>
        <dbReference type="ARBA" id="ARBA00025737"/>
    </source>
</evidence>
<keyword evidence="2 10" id="KW-0575">Peroxidase</keyword>
<evidence type="ECO:0000259" key="9">
    <source>
        <dbReference type="Pfam" id="PF20628"/>
    </source>
</evidence>
<gene>
    <name evidence="10" type="ORF">SAMN02982996_02205</name>
</gene>
<dbReference type="Pfam" id="PF20628">
    <property type="entry name" value="Dyp_perox_C"/>
    <property type="match status" value="1"/>
</dbReference>
<dbReference type="InterPro" id="IPR006314">
    <property type="entry name" value="Dyp_peroxidase"/>
</dbReference>
<dbReference type="GeneID" id="97765075"/>
<dbReference type="GO" id="GO:0020037">
    <property type="term" value="F:heme binding"/>
    <property type="evidence" value="ECO:0007669"/>
    <property type="project" value="InterPro"/>
</dbReference>